<accession>A0A9P1DEJ6</accession>
<protein>
    <submittedName>
        <fullName evidence="1">Uncharacterized protein</fullName>
    </submittedName>
</protein>
<gene>
    <name evidence="1" type="ORF">C1SCF055_LOCUS33653</name>
</gene>
<sequence length="331" mass="38397">MFCRTWFKLDDGFQSQSSAHDLCLLNCFRSWFRGLHCQRASVKRDCMIRNLWIGLCVQVVLSSRIAADNISDHAHREFDRGFSGPALKLVINSNKFYWRPRAMLMGTLQAARFQNYSDIVIVIGGSSQDQVYKDGEITVVETTFMSYDLTGLSALWHQRNHPWVRAQAYLYLLDTVTVGVGFPEKFEALSTVNRVGYEEYRAPPIPSSNICLFGHGVVENYKKNFDVILSKQDGLWFEQGHAPRGVRRLDKFASNVTTLKARQEHGDPVDIYKTGYSRRVFWYPDLDLYKYILWDRNGDLVGHIQYMDIIQKSTKDHSFDWKKLLRWIGLP</sequence>
<dbReference type="EMBL" id="CAMXCT020004223">
    <property type="protein sequence ID" value="CAL1161566.1"/>
    <property type="molecule type" value="Genomic_DNA"/>
</dbReference>
<comment type="caution">
    <text evidence="1">The sequence shown here is derived from an EMBL/GenBank/DDBJ whole genome shotgun (WGS) entry which is preliminary data.</text>
</comment>
<keyword evidence="3" id="KW-1185">Reference proteome</keyword>
<reference evidence="2" key="2">
    <citation type="submission" date="2024-04" db="EMBL/GenBank/DDBJ databases">
        <authorList>
            <person name="Chen Y."/>
            <person name="Shah S."/>
            <person name="Dougan E. K."/>
            <person name="Thang M."/>
            <person name="Chan C."/>
        </authorList>
    </citation>
    <scope>NUCLEOTIDE SEQUENCE [LARGE SCALE GENOMIC DNA]</scope>
</reference>
<organism evidence="1">
    <name type="scientific">Cladocopium goreaui</name>
    <dbReference type="NCBI Taxonomy" id="2562237"/>
    <lineage>
        <taxon>Eukaryota</taxon>
        <taxon>Sar</taxon>
        <taxon>Alveolata</taxon>
        <taxon>Dinophyceae</taxon>
        <taxon>Suessiales</taxon>
        <taxon>Symbiodiniaceae</taxon>
        <taxon>Cladocopium</taxon>
    </lineage>
</organism>
<evidence type="ECO:0000313" key="2">
    <source>
        <dbReference type="EMBL" id="CAL1161566.1"/>
    </source>
</evidence>
<dbReference type="EMBL" id="CAMXCT030004223">
    <property type="protein sequence ID" value="CAL4795503.1"/>
    <property type="molecule type" value="Genomic_DNA"/>
</dbReference>
<evidence type="ECO:0000313" key="3">
    <source>
        <dbReference type="Proteomes" id="UP001152797"/>
    </source>
</evidence>
<name>A0A9P1DEJ6_9DINO</name>
<reference evidence="1" key="1">
    <citation type="submission" date="2022-10" db="EMBL/GenBank/DDBJ databases">
        <authorList>
            <person name="Chen Y."/>
            <person name="Dougan E. K."/>
            <person name="Chan C."/>
            <person name="Rhodes N."/>
            <person name="Thang M."/>
        </authorList>
    </citation>
    <scope>NUCLEOTIDE SEQUENCE</scope>
</reference>
<dbReference type="EMBL" id="CAMXCT010004223">
    <property type="protein sequence ID" value="CAI4008191.1"/>
    <property type="molecule type" value="Genomic_DNA"/>
</dbReference>
<proteinExistence type="predicted"/>
<evidence type="ECO:0000313" key="1">
    <source>
        <dbReference type="EMBL" id="CAI4008191.1"/>
    </source>
</evidence>
<dbReference type="Proteomes" id="UP001152797">
    <property type="component" value="Unassembled WGS sequence"/>
</dbReference>
<dbReference type="AlphaFoldDB" id="A0A9P1DEJ6"/>